<evidence type="ECO:0000256" key="7">
    <source>
        <dbReference type="RuleBase" id="RU363032"/>
    </source>
</evidence>
<feature type="transmembrane region" description="Helical" evidence="7">
    <location>
        <begin position="146"/>
        <end position="168"/>
    </location>
</feature>
<dbReference type="Proteomes" id="UP000749040">
    <property type="component" value="Unassembled WGS sequence"/>
</dbReference>
<comment type="similarity">
    <text evidence="7">Belongs to the binding-protein-dependent transport system permease family.</text>
</comment>
<feature type="transmembrane region" description="Helical" evidence="7">
    <location>
        <begin position="109"/>
        <end position="134"/>
    </location>
</feature>
<dbReference type="Gene3D" id="1.10.3720.10">
    <property type="entry name" value="MetI-like"/>
    <property type="match status" value="1"/>
</dbReference>
<dbReference type="Pfam" id="PF12911">
    <property type="entry name" value="OppC_N"/>
    <property type="match status" value="1"/>
</dbReference>
<comment type="caution">
    <text evidence="10">The sequence shown here is derived from an EMBL/GenBank/DDBJ whole genome shotgun (WGS) entry which is preliminary data.</text>
</comment>
<dbReference type="InterPro" id="IPR035906">
    <property type="entry name" value="MetI-like_sf"/>
</dbReference>
<evidence type="ECO:0000256" key="8">
    <source>
        <dbReference type="SAM" id="MobiDB-lite"/>
    </source>
</evidence>
<protein>
    <submittedName>
        <fullName evidence="10">ABC transporter permease</fullName>
    </submittedName>
</protein>
<evidence type="ECO:0000259" key="9">
    <source>
        <dbReference type="PROSITE" id="PS50928"/>
    </source>
</evidence>
<evidence type="ECO:0000256" key="1">
    <source>
        <dbReference type="ARBA" id="ARBA00004651"/>
    </source>
</evidence>
<keyword evidence="4 7" id="KW-0812">Transmembrane</keyword>
<dbReference type="EMBL" id="JADKYB010000014">
    <property type="protein sequence ID" value="MBM9507680.1"/>
    <property type="molecule type" value="Genomic_DNA"/>
</dbReference>
<keyword evidence="11" id="KW-1185">Reference proteome</keyword>
<organism evidence="10 11">
    <name type="scientific">Actinacidiphila acididurans</name>
    <dbReference type="NCBI Taxonomy" id="2784346"/>
    <lineage>
        <taxon>Bacteria</taxon>
        <taxon>Bacillati</taxon>
        <taxon>Actinomycetota</taxon>
        <taxon>Actinomycetes</taxon>
        <taxon>Kitasatosporales</taxon>
        <taxon>Streptomycetaceae</taxon>
        <taxon>Actinacidiphila</taxon>
    </lineage>
</organism>
<evidence type="ECO:0000313" key="11">
    <source>
        <dbReference type="Proteomes" id="UP000749040"/>
    </source>
</evidence>
<dbReference type="PANTHER" id="PTHR43386">
    <property type="entry name" value="OLIGOPEPTIDE TRANSPORT SYSTEM PERMEASE PROTEIN APPC"/>
    <property type="match status" value="1"/>
</dbReference>
<feature type="region of interest" description="Disordered" evidence="8">
    <location>
        <begin position="323"/>
        <end position="378"/>
    </location>
</feature>
<evidence type="ECO:0000313" key="10">
    <source>
        <dbReference type="EMBL" id="MBM9507680.1"/>
    </source>
</evidence>
<feature type="transmembrane region" description="Helical" evidence="7">
    <location>
        <begin position="278"/>
        <end position="299"/>
    </location>
</feature>
<feature type="transmembrane region" description="Helical" evidence="7">
    <location>
        <begin position="174"/>
        <end position="192"/>
    </location>
</feature>
<dbReference type="CDD" id="cd06261">
    <property type="entry name" value="TM_PBP2"/>
    <property type="match status" value="1"/>
</dbReference>
<dbReference type="PROSITE" id="PS50928">
    <property type="entry name" value="ABC_TM1"/>
    <property type="match status" value="1"/>
</dbReference>
<sequence>MAAVEAGTGATAPVPASGARQIWRRLRTRRAAMAGGAVVLLLALAAVGAPLLAAIEGQDTTTYHANLVDSAAGGVPLGHLGGISGSHWLGVEPGTGRDLFARLVYGARVSLGIALAATALQVVIGVALGLAAGLGTRWVDSLLSRITDVFVVMPALILAIALLAVVPGGFPRPVLLALVLGLLAWGGFAKIVRAQVLTLKSLDYVAASRLAGSSPWRTARREMLPALVAPVLTYAAVTLPTNIVSEAGLSFLGIGVVPPTPSWGQMLSSATTWYQADTSYVVIPALMVFVTVLAFTVLAEGIRTALDPRAAARLRVGTKAGSRAGAAAMDAEKESGAMGARKASDAVPGTRARTDARTDSGPDTRSDSRHQDAGGEGA</sequence>
<feature type="domain" description="ABC transmembrane type-1" evidence="9">
    <location>
        <begin position="107"/>
        <end position="299"/>
    </location>
</feature>
<accession>A0ABS2TZF9</accession>
<evidence type="ECO:0000256" key="2">
    <source>
        <dbReference type="ARBA" id="ARBA00022448"/>
    </source>
</evidence>
<evidence type="ECO:0000256" key="6">
    <source>
        <dbReference type="ARBA" id="ARBA00023136"/>
    </source>
</evidence>
<dbReference type="InterPro" id="IPR000515">
    <property type="entry name" value="MetI-like"/>
</dbReference>
<dbReference type="Pfam" id="PF00528">
    <property type="entry name" value="BPD_transp_1"/>
    <property type="match status" value="1"/>
</dbReference>
<dbReference type="RefSeq" id="WP_205359748.1">
    <property type="nucleotide sequence ID" value="NZ_JADKYB010000014.1"/>
</dbReference>
<dbReference type="InterPro" id="IPR025966">
    <property type="entry name" value="OppC_N"/>
</dbReference>
<feature type="transmembrane region" description="Helical" evidence="7">
    <location>
        <begin position="31"/>
        <end position="55"/>
    </location>
</feature>
<evidence type="ECO:0000256" key="3">
    <source>
        <dbReference type="ARBA" id="ARBA00022475"/>
    </source>
</evidence>
<dbReference type="SUPFAM" id="SSF161098">
    <property type="entry name" value="MetI-like"/>
    <property type="match status" value="1"/>
</dbReference>
<name>A0ABS2TZF9_9ACTN</name>
<feature type="compositionally biased region" description="Basic and acidic residues" evidence="8">
    <location>
        <begin position="352"/>
        <end position="378"/>
    </location>
</feature>
<dbReference type="InterPro" id="IPR050366">
    <property type="entry name" value="BP-dependent_transpt_permease"/>
</dbReference>
<reference evidence="10 11" key="1">
    <citation type="submission" date="2021-01" db="EMBL/GenBank/DDBJ databases">
        <title>Streptomyces acididurans sp. nov., isolated from a peat swamp forest soil.</title>
        <authorList>
            <person name="Chantavorakit T."/>
            <person name="Duangmal K."/>
        </authorList>
    </citation>
    <scope>NUCLEOTIDE SEQUENCE [LARGE SCALE GENOMIC DNA]</scope>
    <source>
        <strain evidence="10 11">KK5PA1</strain>
    </source>
</reference>
<feature type="transmembrane region" description="Helical" evidence="7">
    <location>
        <begin position="227"/>
        <end position="258"/>
    </location>
</feature>
<comment type="subcellular location">
    <subcellularLocation>
        <location evidence="1 7">Cell membrane</location>
        <topology evidence="1 7">Multi-pass membrane protein</topology>
    </subcellularLocation>
</comment>
<keyword evidence="5 7" id="KW-1133">Transmembrane helix</keyword>
<proteinExistence type="inferred from homology"/>
<gene>
    <name evidence="10" type="ORF">ITX44_24670</name>
</gene>
<evidence type="ECO:0000256" key="5">
    <source>
        <dbReference type="ARBA" id="ARBA00022989"/>
    </source>
</evidence>
<dbReference type="PANTHER" id="PTHR43386:SF1">
    <property type="entry name" value="D,D-DIPEPTIDE TRANSPORT SYSTEM PERMEASE PROTEIN DDPC-RELATED"/>
    <property type="match status" value="1"/>
</dbReference>
<keyword evidence="6 7" id="KW-0472">Membrane</keyword>
<keyword evidence="2 7" id="KW-0813">Transport</keyword>
<evidence type="ECO:0000256" key="4">
    <source>
        <dbReference type="ARBA" id="ARBA00022692"/>
    </source>
</evidence>
<keyword evidence="3" id="KW-1003">Cell membrane</keyword>